<accession>A0ABY2NU53</accession>
<feature type="transmembrane region" description="Helical" evidence="1">
    <location>
        <begin position="81"/>
        <end position="98"/>
    </location>
</feature>
<proteinExistence type="predicted"/>
<comment type="caution">
    <text evidence="2">The sequence shown here is derived from an EMBL/GenBank/DDBJ whole genome shotgun (WGS) entry which is preliminary data.</text>
</comment>
<gene>
    <name evidence="2" type="ORF">EHQ95_00060</name>
</gene>
<dbReference type="EMBL" id="RQHF01000003">
    <property type="protein sequence ID" value="TGM61796.1"/>
    <property type="molecule type" value="Genomic_DNA"/>
</dbReference>
<reference evidence="3" key="1">
    <citation type="journal article" date="2019" name="PLoS Negl. Trop. Dis.">
        <title>Revisiting the worldwide diversity of Leptospira species in the environment.</title>
        <authorList>
            <person name="Vincent A.T."/>
            <person name="Schiettekatte O."/>
            <person name="Bourhy P."/>
            <person name="Veyrier F.J."/>
            <person name="Picardeau M."/>
        </authorList>
    </citation>
    <scope>NUCLEOTIDE SEQUENCE [LARGE SCALE GENOMIC DNA]</scope>
    <source>
        <strain evidence="3">201601955</strain>
    </source>
</reference>
<evidence type="ECO:0000256" key="1">
    <source>
        <dbReference type="SAM" id="Phobius"/>
    </source>
</evidence>
<keyword evidence="1" id="KW-0812">Transmembrane</keyword>
<dbReference type="Proteomes" id="UP000298112">
    <property type="component" value="Unassembled WGS sequence"/>
</dbReference>
<dbReference type="RefSeq" id="WP_135656338.1">
    <property type="nucleotide sequence ID" value="NZ_RQHF01000003.1"/>
</dbReference>
<protein>
    <submittedName>
        <fullName evidence="2">Uncharacterized protein</fullName>
    </submittedName>
</protein>
<keyword evidence="3" id="KW-1185">Reference proteome</keyword>
<sequence length="101" mass="12023">MKSEDFKENKNVVKLYQNVNLSSYLTILIKYKTQIKSFNNYVLDFLEKNKTTDIRNSALTIYCEKINQIYHEKSNSFFQNLYSALLITGTFLMVWATFRLK</sequence>
<keyword evidence="1" id="KW-0472">Membrane</keyword>
<evidence type="ECO:0000313" key="2">
    <source>
        <dbReference type="EMBL" id="TGM61796.1"/>
    </source>
</evidence>
<evidence type="ECO:0000313" key="3">
    <source>
        <dbReference type="Proteomes" id="UP000298112"/>
    </source>
</evidence>
<organism evidence="2 3">
    <name type="scientific">Leptospira vanthielii</name>
    <dbReference type="NCBI Taxonomy" id="293085"/>
    <lineage>
        <taxon>Bacteria</taxon>
        <taxon>Pseudomonadati</taxon>
        <taxon>Spirochaetota</taxon>
        <taxon>Spirochaetia</taxon>
        <taxon>Leptospirales</taxon>
        <taxon>Leptospiraceae</taxon>
        <taxon>Leptospira</taxon>
    </lineage>
</organism>
<keyword evidence="1" id="KW-1133">Transmembrane helix</keyword>
<name>A0ABY2NU53_9LEPT</name>